<accession>A0ABZ2AVP2</accession>
<gene>
    <name evidence="1" type="ORF">IAS62_003797</name>
</gene>
<dbReference type="Proteomes" id="UP001432216">
    <property type="component" value="Chromosome 6"/>
</dbReference>
<sequence length="155" mass="17841">MIFRKLCLDSHLPSKQPDIAFKLQQRRLPSSASQAMKENKKKRAYTAEKRQELLEKAKRTLQGDGAVMLLQNPAALAEYCQILMAFRACLIMHKSRTVLPEWRRVLKDAQEDLRSATASHKEDLQGDVSFLDFQVQQVNMAIRLFRYDMSSIISA</sequence>
<keyword evidence="2" id="KW-1185">Reference proteome</keyword>
<dbReference type="EMBL" id="CP143811">
    <property type="protein sequence ID" value="WVO22467.1"/>
    <property type="molecule type" value="Genomic_DNA"/>
</dbReference>
<dbReference type="RefSeq" id="XP_064721706.1">
    <property type="nucleotide sequence ID" value="XM_064865634.1"/>
</dbReference>
<organism evidence="1 2">
    <name type="scientific">Cryptococcus decagattii</name>
    <dbReference type="NCBI Taxonomy" id="1859122"/>
    <lineage>
        <taxon>Eukaryota</taxon>
        <taxon>Fungi</taxon>
        <taxon>Dikarya</taxon>
        <taxon>Basidiomycota</taxon>
        <taxon>Agaricomycotina</taxon>
        <taxon>Tremellomycetes</taxon>
        <taxon>Tremellales</taxon>
        <taxon>Cryptococcaceae</taxon>
        <taxon>Cryptococcus</taxon>
        <taxon>Cryptococcus gattii species complex</taxon>
    </lineage>
</organism>
<protein>
    <submittedName>
        <fullName evidence="1">Uncharacterized protein</fullName>
    </submittedName>
</protein>
<evidence type="ECO:0000313" key="1">
    <source>
        <dbReference type="EMBL" id="WVO22467.1"/>
    </source>
</evidence>
<name>A0ABZ2AVP2_9TREE</name>
<evidence type="ECO:0000313" key="2">
    <source>
        <dbReference type="Proteomes" id="UP001432216"/>
    </source>
</evidence>
<proteinExistence type="predicted"/>
<reference evidence="1 2" key="1">
    <citation type="submission" date="2024-01" db="EMBL/GenBank/DDBJ databases">
        <title>Comparative genomics of Cryptococcus and Kwoniella reveals pathogenesis evolution and contrasting modes of karyotype evolution via chromosome fusion or intercentromeric recombination.</title>
        <authorList>
            <person name="Coelho M.A."/>
            <person name="David-Palma M."/>
            <person name="Shea T."/>
            <person name="Bowers K."/>
            <person name="McGinley-Smith S."/>
            <person name="Mohammad A.W."/>
            <person name="Gnirke A."/>
            <person name="Yurkov A.M."/>
            <person name="Nowrousian M."/>
            <person name="Sun S."/>
            <person name="Cuomo C.A."/>
            <person name="Heitman J."/>
        </authorList>
    </citation>
    <scope>NUCLEOTIDE SEQUENCE [LARGE SCALE GENOMIC DNA]</scope>
    <source>
        <strain evidence="1 2">7685027</strain>
    </source>
</reference>
<dbReference type="GeneID" id="89990569"/>